<keyword evidence="3" id="KW-0732">Signal</keyword>
<organism evidence="7 8">
    <name type="scientific">Goodea atripinnis</name>
    <dbReference type="NCBI Taxonomy" id="208336"/>
    <lineage>
        <taxon>Eukaryota</taxon>
        <taxon>Metazoa</taxon>
        <taxon>Chordata</taxon>
        <taxon>Craniata</taxon>
        <taxon>Vertebrata</taxon>
        <taxon>Euteleostomi</taxon>
        <taxon>Actinopterygii</taxon>
        <taxon>Neopterygii</taxon>
        <taxon>Teleostei</taxon>
        <taxon>Neoteleostei</taxon>
        <taxon>Acanthomorphata</taxon>
        <taxon>Ovalentaria</taxon>
        <taxon>Atherinomorphae</taxon>
        <taxon>Cyprinodontiformes</taxon>
        <taxon>Goodeidae</taxon>
        <taxon>Goodea</taxon>
    </lineage>
</organism>
<dbReference type="InterPro" id="IPR010335">
    <property type="entry name" value="Mesothelin"/>
</dbReference>
<evidence type="ECO:0000256" key="2">
    <source>
        <dbReference type="ARBA" id="ARBA00011016"/>
    </source>
</evidence>
<dbReference type="EMBL" id="JAHRIO010001862">
    <property type="protein sequence ID" value="MEQ2159193.1"/>
    <property type="molecule type" value="Genomic_DNA"/>
</dbReference>
<keyword evidence="4" id="KW-0130">Cell adhesion</keyword>
<evidence type="ECO:0000313" key="8">
    <source>
        <dbReference type="Proteomes" id="UP001476798"/>
    </source>
</evidence>
<comment type="subcellular location">
    <subcellularLocation>
        <location evidence="1">Membrane</location>
    </subcellularLocation>
</comment>
<proteinExistence type="inferred from homology"/>
<sequence>VSFMGNNFTYTSSEFGRQDVYITIRSYLRAVFPTGSGARCYDPTDPDLNSTSWFANYMGVFVIFITLDDLTSFVNLHLTTSQRSAALASNIKVLTEQTFQDLGSASSGLTTSQILSVSPLVLVSSLFTLGSVNTWGQDQANIIIQSITSSGFQNVPDSLATEIPPSMLVFTEGTADITVMNKKTWTTDQVTIGNPSFPFGYNLMQFDLCLDIPILKDNLNSICQKVDEDDYQQVILKKLNQAFPTGVPDQAVQMLASVSRTATLEDISKWNISKLDTLAALMKPEDGTWEKAKSKEIITKYLNNPGNSLGSIELNVIDSNLCSLDASTLQPITADSIRFVSA</sequence>
<evidence type="ECO:0000256" key="5">
    <source>
        <dbReference type="ARBA" id="ARBA00023136"/>
    </source>
</evidence>
<reference evidence="7 8" key="1">
    <citation type="submission" date="2021-06" db="EMBL/GenBank/DDBJ databases">
        <authorList>
            <person name="Palmer J.M."/>
        </authorList>
    </citation>
    <scope>NUCLEOTIDE SEQUENCE [LARGE SCALE GENOMIC DNA]</scope>
    <source>
        <strain evidence="7 8">GA_2019</strain>
        <tissue evidence="7">Muscle</tissue>
    </source>
</reference>
<name>A0ABV0ML82_9TELE</name>
<comment type="similarity">
    <text evidence="2">Belongs to the mesothelin family.</text>
</comment>
<keyword evidence="5" id="KW-0472">Membrane</keyword>
<dbReference type="InterPro" id="IPR026664">
    <property type="entry name" value="Stereocilin-rel"/>
</dbReference>
<accession>A0ABV0ML82</accession>
<feature type="non-terminal residue" evidence="7">
    <location>
        <position position="1"/>
    </location>
</feature>
<dbReference type="PANTHER" id="PTHR23412">
    <property type="entry name" value="STEREOCILIN RELATED"/>
    <property type="match status" value="1"/>
</dbReference>
<evidence type="ECO:0000256" key="1">
    <source>
        <dbReference type="ARBA" id="ARBA00004370"/>
    </source>
</evidence>
<gene>
    <name evidence="7" type="ORF">GOODEAATRI_020191</name>
</gene>
<evidence type="ECO:0000313" key="7">
    <source>
        <dbReference type="EMBL" id="MEQ2159193.1"/>
    </source>
</evidence>
<protein>
    <submittedName>
        <fullName evidence="7">Uncharacterized protein</fullName>
    </submittedName>
</protein>
<dbReference type="Proteomes" id="UP001476798">
    <property type="component" value="Unassembled WGS sequence"/>
</dbReference>
<keyword evidence="8" id="KW-1185">Reference proteome</keyword>
<comment type="caution">
    <text evidence="7">The sequence shown here is derived from an EMBL/GenBank/DDBJ whole genome shotgun (WGS) entry which is preliminary data.</text>
</comment>
<evidence type="ECO:0000256" key="6">
    <source>
        <dbReference type="ARBA" id="ARBA00023180"/>
    </source>
</evidence>
<dbReference type="PANTHER" id="PTHR23412:SF6">
    <property type="entry name" value="MESOTHELIN"/>
    <property type="match status" value="1"/>
</dbReference>
<dbReference type="Pfam" id="PF06060">
    <property type="entry name" value="Mesothelin"/>
    <property type="match status" value="1"/>
</dbReference>
<keyword evidence="6" id="KW-0325">Glycoprotein</keyword>
<evidence type="ECO:0000256" key="4">
    <source>
        <dbReference type="ARBA" id="ARBA00022889"/>
    </source>
</evidence>
<evidence type="ECO:0000256" key="3">
    <source>
        <dbReference type="ARBA" id="ARBA00022729"/>
    </source>
</evidence>